<accession>A0A917KQ57</accession>
<evidence type="ECO:0000313" key="18">
    <source>
        <dbReference type="EMBL" id="GGJ22846.1"/>
    </source>
</evidence>
<dbReference type="Pfam" id="PF00175">
    <property type="entry name" value="NAD_binding_1"/>
    <property type="match status" value="1"/>
</dbReference>
<evidence type="ECO:0000313" key="19">
    <source>
        <dbReference type="Proteomes" id="UP000661507"/>
    </source>
</evidence>
<feature type="domain" description="4Fe-4S" evidence="17">
    <location>
        <begin position="78"/>
        <end position="137"/>
    </location>
</feature>
<evidence type="ECO:0000256" key="13">
    <source>
        <dbReference type="ARBA" id="ARBA00023014"/>
    </source>
</evidence>
<dbReference type="FunFam" id="3.40.50.80:FF:000001">
    <property type="entry name" value="NADPH--cytochrome P450 reductase 1"/>
    <property type="match status" value="1"/>
</dbReference>
<evidence type="ECO:0000256" key="2">
    <source>
        <dbReference type="ARBA" id="ARBA00001974"/>
    </source>
</evidence>
<keyword evidence="10" id="KW-0249">Electron transport</keyword>
<dbReference type="GO" id="GO:0010181">
    <property type="term" value="F:FMN binding"/>
    <property type="evidence" value="ECO:0007669"/>
    <property type="project" value="TreeGrafter"/>
</dbReference>
<dbReference type="SUPFAM" id="SSF52343">
    <property type="entry name" value="Ferredoxin reductase-like, C-terminal NADP-linked domain"/>
    <property type="match status" value="1"/>
</dbReference>
<comment type="caution">
    <text evidence="18">The sequence shown here is derived from an EMBL/GenBank/DDBJ whole genome shotgun (WGS) entry which is preliminary data.</text>
</comment>
<evidence type="ECO:0000256" key="14">
    <source>
        <dbReference type="ARBA" id="ARBA00023192"/>
    </source>
</evidence>
<dbReference type="GO" id="GO:0004783">
    <property type="term" value="F:sulfite reductase (NADPH) activity"/>
    <property type="evidence" value="ECO:0007669"/>
    <property type="project" value="UniProtKB-EC"/>
</dbReference>
<dbReference type="InterPro" id="IPR017938">
    <property type="entry name" value="Riboflavin_synthase-like_b-brl"/>
</dbReference>
<evidence type="ECO:0000256" key="4">
    <source>
        <dbReference type="ARBA" id="ARBA00022485"/>
    </source>
</evidence>
<keyword evidence="11" id="KW-0560">Oxidoreductase</keyword>
<keyword evidence="14" id="KW-0028">Amino-acid biosynthesis</keyword>
<dbReference type="AlphaFoldDB" id="A0A917KQ57"/>
<comment type="cofactor">
    <cofactor evidence="2">
        <name>FAD</name>
        <dbReference type="ChEBI" id="CHEBI:57692"/>
    </cofactor>
</comment>
<reference evidence="18" key="2">
    <citation type="submission" date="2020-09" db="EMBL/GenBank/DDBJ databases">
        <authorList>
            <person name="Sun Q."/>
            <person name="Zhou Y."/>
        </authorList>
    </citation>
    <scope>NUCLEOTIDE SEQUENCE</scope>
    <source>
        <strain evidence="18">CGMCC 1.3617</strain>
    </source>
</reference>
<dbReference type="PRINTS" id="PR00371">
    <property type="entry name" value="FPNCR"/>
</dbReference>
<evidence type="ECO:0000256" key="8">
    <source>
        <dbReference type="ARBA" id="ARBA00022827"/>
    </source>
</evidence>
<evidence type="ECO:0000256" key="11">
    <source>
        <dbReference type="ARBA" id="ARBA00023002"/>
    </source>
</evidence>
<keyword evidence="5" id="KW-0285">Flavoprotein</keyword>
<keyword evidence="9" id="KW-0521">NADP</keyword>
<dbReference type="Gene3D" id="3.40.50.80">
    <property type="entry name" value="Nucleotide-binding domain of ferredoxin-NADP reductase (FNR) module"/>
    <property type="match status" value="1"/>
</dbReference>
<comment type="catalytic activity">
    <reaction evidence="15">
        <text>hydrogen sulfide + 3 NADP(+) + 3 H2O = sulfite + 3 NADPH + 4 H(+)</text>
        <dbReference type="Rhea" id="RHEA:13801"/>
        <dbReference type="ChEBI" id="CHEBI:15377"/>
        <dbReference type="ChEBI" id="CHEBI:15378"/>
        <dbReference type="ChEBI" id="CHEBI:17359"/>
        <dbReference type="ChEBI" id="CHEBI:29919"/>
        <dbReference type="ChEBI" id="CHEBI:57783"/>
        <dbReference type="ChEBI" id="CHEBI:58349"/>
        <dbReference type="EC" id="1.8.1.2"/>
    </reaction>
</comment>
<protein>
    <recommendedName>
        <fullName evidence="3">assimilatory sulfite reductase (NADPH)</fullName>
        <ecNumber evidence="3">1.8.1.2</ecNumber>
    </recommendedName>
</protein>
<keyword evidence="6" id="KW-0288">FMN</keyword>
<dbReference type="RefSeq" id="WP_229681363.1">
    <property type="nucleotide sequence ID" value="NZ_BMKW01000008.1"/>
</dbReference>
<evidence type="ECO:0000256" key="9">
    <source>
        <dbReference type="ARBA" id="ARBA00022857"/>
    </source>
</evidence>
<dbReference type="PANTHER" id="PTHR19384:SF128">
    <property type="entry name" value="NADPH OXIDOREDUCTASE A"/>
    <property type="match status" value="1"/>
</dbReference>
<evidence type="ECO:0000256" key="3">
    <source>
        <dbReference type="ARBA" id="ARBA00012604"/>
    </source>
</evidence>
<dbReference type="EMBL" id="BMKW01000008">
    <property type="protein sequence ID" value="GGJ22846.1"/>
    <property type="molecule type" value="Genomic_DNA"/>
</dbReference>
<dbReference type="PROSITE" id="PS51384">
    <property type="entry name" value="FAD_FR"/>
    <property type="match status" value="1"/>
</dbReference>
<keyword evidence="4" id="KW-0004">4Fe-4S</keyword>
<dbReference type="InterPro" id="IPR001433">
    <property type="entry name" value="OxRdtase_FAD/NAD-bd"/>
</dbReference>
<keyword evidence="19" id="KW-1185">Reference proteome</keyword>
<reference evidence="18" key="1">
    <citation type="journal article" date="2014" name="Int. J. Syst. Evol. Microbiol.">
        <title>Complete genome sequence of Corynebacterium casei LMG S-19264T (=DSM 44701T), isolated from a smear-ripened cheese.</title>
        <authorList>
            <consortium name="US DOE Joint Genome Institute (JGI-PGF)"/>
            <person name="Walter F."/>
            <person name="Albersmeier A."/>
            <person name="Kalinowski J."/>
            <person name="Ruckert C."/>
        </authorList>
    </citation>
    <scope>NUCLEOTIDE SEQUENCE</scope>
    <source>
        <strain evidence="18">CGMCC 1.3617</strain>
    </source>
</reference>
<dbReference type="CDD" id="cd06199">
    <property type="entry name" value="SiR"/>
    <property type="match status" value="1"/>
</dbReference>
<sequence length="521" mass="55254">MSTTMPTAFPGPAPVPLIPESAPFTVAQRAWLNGFLAGLYGGAAEGATNAPAAPPAPAEDFPWHDPSLDLDERLALAEGRPLPRRLMAAMAQLDCGQCGYLCQTYSEALATGAETSTGLCVPGAKPTQKVLKAILAETPAPVAAAVTVPVVAKPRGLPVPVLSATRLTGAGSEKDVRHVVIDLAGSGLTYEPGDSLSLACPNDPALVEAVMAALHAEPTTPVRAGSVETTLRAALTEALDIARPLDRTLDLLAGAATHPPHAAALRKLADGDDGATPEDADLLDLLVAFPSARPPLQALLDSLPSLKPRLYSIASSQAAVGERVELCVGVVRDTRRGRARDGVASCHLAYRATPDTPLRADIQVSHFRLPTDAATPIIMVGPGTGIAPFRAFLQHRAARGDKGRSWLFFGDRRSATDFLFQPEIEAWRKAGTLSRVSLAWSRDGATKDYVQHRMAEDAADLWRWLQDGAHFYVCGDAMRMAKDVDAALRGVAQSEGGMNADQARDWIVALARQGRYQRDVY</sequence>
<gene>
    <name evidence="18" type="primary">cysJ</name>
    <name evidence="18" type="ORF">GCM10011320_32590</name>
</gene>
<dbReference type="InterPro" id="IPR039261">
    <property type="entry name" value="FNR_nucleotide-bd"/>
</dbReference>
<dbReference type="InterPro" id="IPR007202">
    <property type="entry name" value="4Fe-4S_dom"/>
</dbReference>
<proteinExistence type="predicted"/>
<evidence type="ECO:0000256" key="10">
    <source>
        <dbReference type="ARBA" id="ARBA00022982"/>
    </source>
</evidence>
<evidence type="ECO:0000256" key="12">
    <source>
        <dbReference type="ARBA" id="ARBA00023004"/>
    </source>
</evidence>
<name>A0A917KQ57_9PROT</name>
<dbReference type="GO" id="GO:0046872">
    <property type="term" value="F:metal ion binding"/>
    <property type="evidence" value="ECO:0007669"/>
    <property type="project" value="UniProtKB-KW"/>
</dbReference>
<dbReference type="GO" id="GO:0005829">
    <property type="term" value="C:cytosol"/>
    <property type="evidence" value="ECO:0007669"/>
    <property type="project" value="TreeGrafter"/>
</dbReference>
<dbReference type="GO" id="GO:0051539">
    <property type="term" value="F:4 iron, 4 sulfur cluster binding"/>
    <property type="evidence" value="ECO:0007669"/>
    <property type="project" value="UniProtKB-KW"/>
</dbReference>
<keyword evidence="10" id="KW-0813">Transport</keyword>
<dbReference type="PANTHER" id="PTHR19384">
    <property type="entry name" value="NITRIC OXIDE SYNTHASE-RELATED"/>
    <property type="match status" value="1"/>
</dbReference>
<dbReference type="InterPro" id="IPR017927">
    <property type="entry name" value="FAD-bd_FR_type"/>
</dbReference>
<evidence type="ECO:0000259" key="16">
    <source>
        <dbReference type="PROSITE" id="PS51384"/>
    </source>
</evidence>
<dbReference type="PROSITE" id="PS51656">
    <property type="entry name" value="4FE4S"/>
    <property type="match status" value="1"/>
</dbReference>
<dbReference type="GO" id="GO:0019344">
    <property type="term" value="P:cysteine biosynthetic process"/>
    <property type="evidence" value="ECO:0007669"/>
    <property type="project" value="UniProtKB-KW"/>
</dbReference>
<feature type="domain" description="FAD-binding FR-type" evidence="16">
    <location>
        <begin position="154"/>
        <end position="370"/>
    </location>
</feature>
<dbReference type="Proteomes" id="UP000661507">
    <property type="component" value="Unassembled WGS sequence"/>
</dbReference>
<evidence type="ECO:0000256" key="5">
    <source>
        <dbReference type="ARBA" id="ARBA00022630"/>
    </source>
</evidence>
<evidence type="ECO:0000256" key="6">
    <source>
        <dbReference type="ARBA" id="ARBA00022643"/>
    </source>
</evidence>
<dbReference type="SUPFAM" id="SSF63380">
    <property type="entry name" value="Riboflavin synthase domain-like"/>
    <property type="match status" value="1"/>
</dbReference>
<keyword evidence="13" id="KW-0411">Iron-sulfur</keyword>
<evidence type="ECO:0000256" key="1">
    <source>
        <dbReference type="ARBA" id="ARBA00001917"/>
    </source>
</evidence>
<comment type="cofactor">
    <cofactor evidence="1">
        <name>FMN</name>
        <dbReference type="ChEBI" id="CHEBI:58210"/>
    </cofactor>
</comment>
<dbReference type="InterPro" id="IPR001709">
    <property type="entry name" value="Flavoprot_Pyr_Nucl_cyt_Rdtase"/>
</dbReference>
<dbReference type="Gene3D" id="2.40.30.10">
    <property type="entry name" value="Translation factors"/>
    <property type="match status" value="1"/>
</dbReference>
<dbReference type="NCBIfam" id="NF004859">
    <property type="entry name" value="PRK06214.1"/>
    <property type="match status" value="1"/>
</dbReference>
<organism evidence="18 19">
    <name type="scientific">Neoroseomonas lacus</name>
    <dbReference type="NCBI Taxonomy" id="287609"/>
    <lineage>
        <taxon>Bacteria</taxon>
        <taxon>Pseudomonadati</taxon>
        <taxon>Pseudomonadota</taxon>
        <taxon>Alphaproteobacteria</taxon>
        <taxon>Acetobacterales</taxon>
        <taxon>Acetobacteraceae</taxon>
        <taxon>Neoroseomonas</taxon>
    </lineage>
</organism>
<dbReference type="EC" id="1.8.1.2" evidence="3"/>
<keyword evidence="12" id="KW-0408">Iron</keyword>
<evidence type="ECO:0000259" key="17">
    <source>
        <dbReference type="PROSITE" id="PS51656"/>
    </source>
</evidence>
<keyword evidence="7" id="KW-0479">Metal-binding</keyword>
<dbReference type="GO" id="GO:0050660">
    <property type="term" value="F:flavin adenine dinucleotide binding"/>
    <property type="evidence" value="ECO:0007669"/>
    <property type="project" value="TreeGrafter"/>
</dbReference>
<evidence type="ECO:0000256" key="15">
    <source>
        <dbReference type="ARBA" id="ARBA00052219"/>
    </source>
</evidence>
<dbReference type="InterPro" id="IPR003097">
    <property type="entry name" value="CysJ-like_FAD-binding"/>
</dbReference>
<keyword evidence="8" id="KW-0274">FAD</keyword>
<keyword evidence="14" id="KW-0198">Cysteine biosynthesis</keyword>
<dbReference type="Gene3D" id="1.20.990.10">
    <property type="entry name" value="NADPH-cytochrome p450 Reductase, Chain A, domain 3"/>
    <property type="match status" value="1"/>
</dbReference>
<evidence type="ECO:0000256" key="7">
    <source>
        <dbReference type="ARBA" id="ARBA00022723"/>
    </source>
</evidence>
<dbReference type="InterPro" id="IPR023173">
    <property type="entry name" value="NADPH_Cyt_P450_Rdtase_alpha"/>
</dbReference>
<dbReference type="Pfam" id="PF00667">
    <property type="entry name" value="FAD_binding_1"/>
    <property type="match status" value="1"/>
</dbReference>